<name>A0A0F3PX92_ANAPH</name>
<accession>A0A0F3PX92</accession>
<dbReference type="AlphaFoldDB" id="A0A0F3PX92"/>
<dbReference type="PATRIC" id="fig|1359155.3.peg.449"/>
<dbReference type="EMBL" id="LAOF01000001">
    <property type="protein sequence ID" value="KJV84516.1"/>
    <property type="molecule type" value="Genomic_DNA"/>
</dbReference>
<sequence length="102" mass="11602">MLEHRLHCPVPLPNKAFIFVSNIELILQFAALGKGIYFDIIDSFSLRVRPFFASSTVHMRYVDRVFESFYNSHNVLMSILCKKMNCNVMLSKKGEALAADSG</sequence>
<evidence type="ECO:0000313" key="2">
    <source>
        <dbReference type="Proteomes" id="UP000033622"/>
    </source>
</evidence>
<proteinExistence type="predicted"/>
<gene>
    <name evidence="1" type="ORF">APHWI1_0441</name>
</gene>
<dbReference type="Proteomes" id="UP000033622">
    <property type="component" value="Unassembled WGS sequence"/>
</dbReference>
<comment type="caution">
    <text evidence="1">The sequence shown here is derived from an EMBL/GenBank/DDBJ whole genome shotgun (WGS) entry which is preliminary data.</text>
</comment>
<evidence type="ECO:0000313" key="1">
    <source>
        <dbReference type="EMBL" id="KJV84516.1"/>
    </source>
</evidence>
<organism evidence="1 2">
    <name type="scientific">Anaplasma phagocytophilum str. ApWI1</name>
    <dbReference type="NCBI Taxonomy" id="1359155"/>
    <lineage>
        <taxon>Bacteria</taxon>
        <taxon>Pseudomonadati</taxon>
        <taxon>Pseudomonadota</taxon>
        <taxon>Alphaproteobacteria</taxon>
        <taxon>Rickettsiales</taxon>
        <taxon>Anaplasmataceae</taxon>
        <taxon>Anaplasma</taxon>
        <taxon>phagocytophilum group</taxon>
    </lineage>
</organism>
<protein>
    <submittedName>
        <fullName evidence="1">Uncharacterized protein</fullName>
    </submittedName>
</protein>
<reference evidence="1 2" key="1">
    <citation type="submission" date="2015-01" db="EMBL/GenBank/DDBJ databases">
        <title>Genome Sequencing of Rickettsiales.</title>
        <authorList>
            <person name="Daugherty S.C."/>
            <person name="Su Q."/>
            <person name="Abolude K."/>
            <person name="Beier-Sexton M."/>
            <person name="Carlyon J.A."/>
            <person name="Carter R."/>
            <person name="Day N.P."/>
            <person name="Dumler S.J."/>
            <person name="Dyachenko V."/>
            <person name="Godinez A."/>
            <person name="Kurtti T.J."/>
            <person name="Lichay M."/>
            <person name="Mullins K.E."/>
            <person name="Ott S."/>
            <person name="Pappas-Brown V."/>
            <person name="Paris D.H."/>
            <person name="Patel P."/>
            <person name="Richards A.L."/>
            <person name="Sadzewicz L."/>
            <person name="Sears K."/>
            <person name="Seidman D."/>
            <person name="Sengamalay N."/>
            <person name="Stenos J."/>
            <person name="Tallon L.J."/>
            <person name="Vincent G."/>
            <person name="Fraser C.M."/>
            <person name="Munderloh U."/>
            <person name="Dunning-Hotopp J.C."/>
        </authorList>
    </citation>
    <scope>NUCLEOTIDE SEQUENCE [LARGE SCALE GENOMIC DNA]</scope>
    <source>
        <strain evidence="1 2">ApWI1</strain>
    </source>
</reference>